<proteinExistence type="predicted"/>
<keyword evidence="1" id="KW-0732">Signal</keyword>
<name>A0A8T2V3R8_CERRI</name>
<keyword evidence="3" id="KW-1185">Reference proteome</keyword>
<accession>A0A8T2V3R8</accession>
<reference evidence="2" key="1">
    <citation type="submission" date="2021-08" db="EMBL/GenBank/DDBJ databases">
        <title>WGS assembly of Ceratopteris richardii.</title>
        <authorList>
            <person name="Marchant D.B."/>
            <person name="Chen G."/>
            <person name="Jenkins J."/>
            <person name="Shu S."/>
            <person name="Leebens-Mack J."/>
            <person name="Grimwood J."/>
            <person name="Schmutz J."/>
            <person name="Soltis P."/>
            <person name="Soltis D."/>
            <person name="Chen Z.-H."/>
        </authorList>
    </citation>
    <scope>NUCLEOTIDE SEQUENCE</scope>
    <source>
        <strain evidence="2">Whitten #5841</strain>
        <tissue evidence="2">Leaf</tissue>
    </source>
</reference>
<sequence length="62" mass="6538">MATSYMPEMRLACLTVFVVLLLCICVCGPKFVAAQGACLCSATFPFCFVIADACSIGYQAAC</sequence>
<dbReference type="Proteomes" id="UP000825935">
    <property type="component" value="Chromosome 3"/>
</dbReference>
<dbReference type="EMBL" id="CM035408">
    <property type="protein sequence ID" value="KAH7441839.1"/>
    <property type="molecule type" value="Genomic_DNA"/>
</dbReference>
<dbReference type="EMBL" id="CM035408">
    <property type="protein sequence ID" value="KAH7441840.1"/>
    <property type="molecule type" value="Genomic_DNA"/>
</dbReference>
<evidence type="ECO:0000313" key="3">
    <source>
        <dbReference type="Proteomes" id="UP000825935"/>
    </source>
</evidence>
<protein>
    <submittedName>
        <fullName evidence="2">Uncharacterized protein</fullName>
    </submittedName>
</protein>
<evidence type="ECO:0000313" key="2">
    <source>
        <dbReference type="EMBL" id="KAH7441840.1"/>
    </source>
</evidence>
<dbReference type="AlphaFoldDB" id="A0A8T2V3R8"/>
<gene>
    <name evidence="2" type="ORF">KP509_03G057400</name>
</gene>
<feature type="chain" id="PRO_5036435750" evidence="1">
    <location>
        <begin position="35"/>
        <end position="62"/>
    </location>
</feature>
<evidence type="ECO:0000256" key="1">
    <source>
        <dbReference type="SAM" id="SignalP"/>
    </source>
</evidence>
<organism evidence="2 3">
    <name type="scientific">Ceratopteris richardii</name>
    <name type="common">Triangle waterfern</name>
    <dbReference type="NCBI Taxonomy" id="49495"/>
    <lineage>
        <taxon>Eukaryota</taxon>
        <taxon>Viridiplantae</taxon>
        <taxon>Streptophyta</taxon>
        <taxon>Embryophyta</taxon>
        <taxon>Tracheophyta</taxon>
        <taxon>Polypodiopsida</taxon>
        <taxon>Polypodiidae</taxon>
        <taxon>Polypodiales</taxon>
        <taxon>Pteridineae</taxon>
        <taxon>Pteridaceae</taxon>
        <taxon>Parkerioideae</taxon>
        <taxon>Ceratopteris</taxon>
    </lineage>
</organism>
<feature type="signal peptide" evidence="1">
    <location>
        <begin position="1"/>
        <end position="34"/>
    </location>
</feature>
<comment type="caution">
    <text evidence="2">The sequence shown here is derived from an EMBL/GenBank/DDBJ whole genome shotgun (WGS) entry which is preliminary data.</text>
</comment>